<accession>A0ABW1J1I2</accession>
<sequence>MLFLVALIGFGAYLDVNLQRTAALPADSSASSKGTNWLIVGSDSRAGLTAEQRDQLATGDDVGQRTDTIMLLHTGSSGSVLVSIPRDSFVPIAGHGTGKINSAYAFGGPQLLVSTVEAVTGLRIDHYAEIGFGGFVGAVDAVGGVDMCVPEPIKDPKAALNIKAGCQELDGAAALGYVRTRATAGSDFDRVARQREFLSALISRSTSPATLLNPFRVVPLASAVTGTITVDSSDHIWNLAGLGFAMRGISGGEGISTTVPVGSTPTIGGSSVVRWDKARASALFASLANDERPSSTALGP</sequence>
<comment type="caution">
    <text evidence="3">The sequence shown here is derived from an EMBL/GenBank/DDBJ whole genome shotgun (WGS) entry which is preliminary data.</text>
</comment>
<keyword evidence="4" id="KW-1185">Reference proteome</keyword>
<dbReference type="InterPro" id="IPR004474">
    <property type="entry name" value="LytR_CpsA_psr"/>
</dbReference>
<name>A0ABW1J1I2_9PSEU</name>
<feature type="domain" description="Cell envelope-related transcriptional attenuator" evidence="2">
    <location>
        <begin position="65"/>
        <end position="205"/>
    </location>
</feature>
<evidence type="ECO:0000313" key="4">
    <source>
        <dbReference type="Proteomes" id="UP001596302"/>
    </source>
</evidence>
<dbReference type="PANTHER" id="PTHR33392:SF6">
    <property type="entry name" value="POLYISOPRENYL-TEICHOIC ACID--PEPTIDOGLYCAN TEICHOIC ACID TRANSFERASE TAGU"/>
    <property type="match status" value="1"/>
</dbReference>
<dbReference type="Proteomes" id="UP001596302">
    <property type="component" value="Unassembled WGS sequence"/>
</dbReference>
<proteinExistence type="inferred from homology"/>
<dbReference type="Gene3D" id="3.40.630.190">
    <property type="entry name" value="LCP protein"/>
    <property type="match status" value="1"/>
</dbReference>
<dbReference type="Pfam" id="PF03816">
    <property type="entry name" value="LytR_cpsA_psr"/>
    <property type="match status" value="1"/>
</dbReference>
<protein>
    <submittedName>
        <fullName evidence="3">LCP family protein</fullName>
    </submittedName>
</protein>
<organism evidence="3 4">
    <name type="scientific">Pseudonocardia hispaniensis</name>
    <dbReference type="NCBI Taxonomy" id="904933"/>
    <lineage>
        <taxon>Bacteria</taxon>
        <taxon>Bacillati</taxon>
        <taxon>Actinomycetota</taxon>
        <taxon>Actinomycetes</taxon>
        <taxon>Pseudonocardiales</taxon>
        <taxon>Pseudonocardiaceae</taxon>
        <taxon>Pseudonocardia</taxon>
    </lineage>
</organism>
<dbReference type="NCBIfam" id="TIGR00350">
    <property type="entry name" value="lytR_cpsA_psr"/>
    <property type="match status" value="1"/>
</dbReference>
<gene>
    <name evidence="3" type="ORF">ACFQE5_10420</name>
</gene>
<evidence type="ECO:0000259" key="2">
    <source>
        <dbReference type="Pfam" id="PF03816"/>
    </source>
</evidence>
<dbReference type="PANTHER" id="PTHR33392">
    <property type="entry name" value="POLYISOPRENYL-TEICHOIC ACID--PEPTIDOGLYCAN TEICHOIC ACID TRANSFERASE TAGU"/>
    <property type="match status" value="1"/>
</dbReference>
<dbReference type="RefSeq" id="WP_379584641.1">
    <property type="nucleotide sequence ID" value="NZ_JBHSQW010000023.1"/>
</dbReference>
<dbReference type="InterPro" id="IPR050922">
    <property type="entry name" value="LytR/CpsA/Psr_CW_biosynth"/>
</dbReference>
<dbReference type="EMBL" id="JBHSQW010000023">
    <property type="protein sequence ID" value="MFC5994621.1"/>
    <property type="molecule type" value="Genomic_DNA"/>
</dbReference>
<comment type="similarity">
    <text evidence="1">Belongs to the LytR/CpsA/Psr (LCP) family.</text>
</comment>
<evidence type="ECO:0000256" key="1">
    <source>
        <dbReference type="ARBA" id="ARBA00006068"/>
    </source>
</evidence>
<reference evidence="4" key="1">
    <citation type="journal article" date="2019" name="Int. J. Syst. Evol. Microbiol.">
        <title>The Global Catalogue of Microorganisms (GCM) 10K type strain sequencing project: providing services to taxonomists for standard genome sequencing and annotation.</title>
        <authorList>
            <consortium name="The Broad Institute Genomics Platform"/>
            <consortium name="The Broad Institute Genome Sequencing Center for Infectious Disease"/>
            <person name="Wu L."/>
            <person name="Ma J."/>
        </authorList>
    </citation>
    <scope>NUCLEOTIDE SEQUENCE [LARGE SCALE GENOMIC DNA]</scope>
    <source>
        <strain evidence="4">CCM 8391</strain>
    </source>
</reference>
<evidence type="ECO:0000313" key="3">
    <source>
        <dbReference type="EMBL" id="MFC5994621.1"/>
    </source>
</evidence>